<name>A9EWJ0_SORC5</name>
<accession>A9EWJ0</accession>
<reference evidence="2 3" key="1">
    <citation type="journal article" date="2007" name="Nat. Biotechnol.">
        <title>Complete genome sequence of the myxobacterium Sorangium cellulosum.</title>
        <authorList>
            <person name="Schneiker S."/>
            <person name="Perlova O."/>
            <person name="Kaiser O."/>
            <person name="Gerth K."/>
            <person name="Alici A."/>
            <person name="Altmeyer M.O."/>
            <person name="Bartels D."/>
            <person name="Bekel T."/>
            <person name="Beyer S."/>
            <person name="Bode E."/>
            <person name="Bode H.B."/>
            <person name="Bolten C.J."/>
            <person name="Choudhuri J.V."/>
            <person name="Doss S."/>
            <person name="Elnakady Y.A."/>
            <person name="Frank B."/>
            <person name="Gaigalat L."/>
            <person name="Goesmann A."/>
            <person name="Groeger C."/>
            <person name="Gross F."/>
            <person name="Jelsbak L."/>
            <person name="Jelsbak L."/>
            <person name="Kalinowski J."/>
            <person name="Kegler C."/>
            <person name="Knauber T."/>
            <person name="Konietzny S."/>
            <person name="Kopp M."/>
            <person name="Krause L."/>
            <person name="Krug D."/>
            <person name="Linke B."/>
            <person name="Mahmud T."/>
            <person name="Martinez-Arias R."/>
            <person name="McHardy A.C."/>
            <person name="Merai M."/>
            <person name="Meyer F."/>
            <person name="Mormann S."/>
            <person name="Munoz-Dorado J."/>
            <person name="Perez J."/>
            <person name="Pradella S."/>
            <person name="Rachid S."/>
            <person name="Raddatz G."/>
            <person name="Rosenau F."/>
            <person name="Rueckert C."/>
            <person name="Sasse F."/>
            <person name="Scharfe M."/>
            <person name="Schuster S.C."/>
            <person name="Suen G."/>
            <person name="Treuner-Lange A."/>
            <person name="Velicer G.J."/>
            <person name="Vorholter F.-J."/>
            <person name="Weissman K.J."/>
            <person name="Welch R.D."/>
            <person name="Wenzel S.C."/>
            <person name="Whitworth D.E."/>
            <person name="Wilhelm S."/>
            <person name="Wittmann C."/>
            <person name="Bloecker H."/>
            <person name="Puehler A."/>
            <person name="Mueller R."/>
        </authorList>
    </citation>
    <scope>NUCLEOTIDE SEQUENCE [LARGE SCALE GENOMIC DNA]</scope>
    <source>
        <strain evidence="3">So ce56</strain>
    </source>
</reference>
<dbReference type="EMBL" id="AM746676">
    <property type="protein sequence ID" value="CAN94324.1"/>
    <property type="molecule type" value="Genomic_DNA"/>
</dbReference>
<gene>
    <name evidence="2" type="ordered locus">sce4160</name>
</gene>
<dbReference type="Proteomes" id="UP000002139">
    <property type="component" value="Chromosome"/>
</dbReference>
<evidence type="ECO:0000256" key="1">
    <source>
        <dbReference type="SAM" id="MobiDB-lite"/>
    </source>
</evidence>
<keyword evidence="3" id="KW-1185">Reference proteome</keyword>
<dbReference type="HOGENOM" id="CLU_1077286_0_0_7"/>
<evidence type="ECO:0000313" key="3">
    <source>
        <dbReference type="Proteomes" id="UP000002139"/>
    </source>
</evidence>
<dbReference type="STRING" id="448385.sce4160"/>
<protein>
    <submittedName>
        <fullName evidence="2">Uncharacterized protein</fullName>
    </submittedName>
</protein>
<dbReference type="AlphaFoldDB" id="A9EWJ0"/>
<organism evidence="2 3">
    <name type="scientific">Sorangium cellulosum (strain So ce56)</name>
    <name type="common">Polyangium cellulosum (strain So ce56)</name>
    <dbReference type="NCBI Taxonomy" id="448385"/>
    <lineage>
        <taxon>Bacteria</taxon>
        <taxon>Pseudomonadati</taxon>
        <taxon>Myxococcota</taxon>
        <taxon>Polyangia</taxon>
        <taxon>Polyangiales</taxon>
        <taxon>Polyangiaceae</taxon>
        <taxon>Sorangium</taxon>
    </lineage>
</organism>
<evidence type="ECO:0000313" key="2">
    <source>
        <dbReference type="EMBL" id="CAN94324.1"/>
    </source>
</evidence>
<feature type="region of interest" description="Disordered" evidence="1">
    <location>
        <begin position="1"/>
        <end position="81"/>
    </location>
</feature>
<feature type="compositionally biased region" description="Basic residues" evidence="1">
    <location>
        <begin position="20"/>
        <end position="31"/>
    </location>
</feature>
<sequence length="258" mass="27331">MASRYHGGVAPRAAALSPPRPRRRSGVRRARDKGAPRPGDLRGTRLARSMLTGETSAARGPRITVHGQRSMDDDTSNARRWGASPAARLPTSARMENPMKPIVKLSMLAVASALATVGVAPDASARNTAAFIGRARDAAEASCFNESYGSLINDGFVGGRRCGDSVVILPLVMDPGPFNNWARVTVTAKKPTWTTTMNCATFVFDKATGGGWSGGGVDLTTTGWFENIKLPDTFYYPDTSPFAACAVGPGAQVVQLVY</sequence>
<proteinExistence type="predicted"/>
<feature type="compositionally biased region" description="Basic and acidic residues" evidence="1">
    <location>
        <begin position="32"/>
        <end position="43"/>
    </location>
</feature>
<dbReference type="KEGG" id="scl:sce4160"/>